<dbReference type="InterPro" id="IPR001249">
    <property type="entry name" value="AcCoA_biotinCC"/>
</dbReference>
<evidence type="ECO:0000313" key="4">
    <source>
        <dbReference type="EMBL" id="VAV82625.1"/>
    </source>
</evidence>
<dbReference type="CDD" id="cd06850">
    <property type="entry name" value="biotinyl_domain"/>
    <property type="match status" value="1"/>
</dbReference>
<accession>A0A3B0RH08</accession>
<dbReference type="Gene3D" id="2.40.50.100">
    <property type="match status" value="1"/>
</dbReference>
<feature type="domain" description="Lipoyl-binding" evidence="3">
    <location>
        <begin position="69"/>
        <end position="145"/>
    </location>
</feature>
<dbReference type="GO" id="GO:0009317">
    <property type="term" value="C:acetyl-CoA carboxylase complex"/>
    <property type="evidence" value="ECO:0007669"/>
    <property type="project" value="InterPro"/>
</dbReference>
<dbReference type="InterPro" id="IPR000089">
    <property type="entry name" value="Biotin_lipoyl"/>
</dbReference>
<protein>
    <recommendedName>
        <fullName evidence="1">Biotin carboxyl carrier protein of acetyl-CoA carboxylase</fullName>
    </recommendedName>
</protein>
<dbReference type="PRINTS" id="PR01071">
    <property type="entry name" value="ACOABIOTINCC"/>
</dbReference>
<organism evidence="4">
    <name type="scientific">hydrothermal vent metagenome</name>
    <dbReference type="NCBI Taxonomy" id="652676"/>
    <lineage>
        <taxon>unclassified sequences</taxon>
        <taxon>metagenomes</taxon>
        <taxon>ecological metagenomes</taxon>
    </lineage>
</organism>
<sequence length="146" mass="15660">MDLKDIKALYRFLKGTDIVELELEDKRGRVKLKRAGAAGEIAPVSFIPAPLPGDSAEVDKGKAEAKSNIKTITSPMVGTYYGAASPDVASFVEMGTQVKSGQVVCIIEAMKIMNEIDSDVTGKVVSILVENGQPVEYGEPLFNIEV</sequence>
<dbReference type="AlphaFoldDB" id="A0A3B0RH08"/>
<dbReference type="EMBL" id="UOEA01000023">
    <property type="protein sequence ID" value="VAV82625.1"/>
    <property type="molecule type" value="Genomic_DNA"/>
</dbReference>
<proteinExistence type="predicted"/>
<keyword evidence="2" id="KW-0092">Biotin</keyword>
<dbReference type="GO" id="GO:0003989">
    <property type="term" value="F:acetyl-CoA carboxylase activity"/>
    <property type="evidence" value="ECO:0007669"/>
    <property type="project" value="InterPro"/>
</dbReference>
<evidence type="ECO:0000256" key="2">
    <source>
        <dbReference type="ARBA" id="ARBA00023267"/>
    </source>
</evidence>
<evidence type="ECO:0000256" key="1">
    <source>
        <dbReference type="ARBA" id="ARBA00017562"/>
    </source>
</evidence>
<dbReference type="NCBIfam" id="TIGR00531">
    <property type="entry name" value="BCCP"/>
    <property type="match status" value="1"/>
</dbReference>
<name>A0A3B0RH08_9ZZZZ</name>
<dbReference type="PANTHER" id="PTHR45266">
    <property type="entry name" value="OXALOACETATE DECARBOXYLASE ALPHA CHAIN"/>
    <property type="match status" value="1"/>
</dbReference>
<dbReference type="PANTHER" id="PTHR45266:SF3">
    <property type="entry name" value="OXALOACETATE DECARBOXYLASE ALPHA CHAIN"/>
    <property type="match status" value="1"/>
</dbReference>
<dbReference type="PROSITE" id="PS50968">
    <property type="entry name" value="BIOTINYL_LIPOYL"/>
    <property type="match status" value="1"/>
</dbReference>
<dbReference type="FunFam" id="2.40.50.100:FF:000003">
    <property type="entry name" value="Acetyl-CoA carboxylase biotin carboxyl carrier protein"/>
    <property type="match status" value="1"/>
</dbReference>
<gene>
    <name evidence="4" type="ORF">MNBD_DELTA01-1662</name>
</gene>
<evidence type="ECO:0000259" key="3">
    <source>
        <dbReference type="PROSITE" id="PS50968"/>
    </source>
</evidence>
<dbReference type="InterPro" id="IPR050709">
    <property type="entry name" value="Biotin_Carboxyl_Carrier/Decarb"/>
</dbReference>
<reference evidence="4" key="1">
    <citation type="submission" date="2018-06" db="EMBL/GenBank/DDBJ databases">
        <authorList>
            <person name="Zhirakovskaya E."/>
        </authorList>
    </citation>
    <scope>NUCLEOTIDE SEQUENCE</scope>
</reference>
<dbReference type="InterPro" id="IPR011053">
    <property type="entry name" value="Single_hybrid_motif"/>
</dbReference>
<dbReference type="Pfam" id="PF00364">
    <property type="entry name" value="Biotin_lipoyl"/>
    <property type="match status" value="1"/>
</dbReference>
<dbReference type="GO" id="GO:0006633">
    <property type="term" value="P:fatty acid biosynthetic process"/>
    <property type="evidence" value="ECO:0007669"/>
    <property type="project" value="InterPro"/>
</dbReference>
<dbReference type="SUPFAM" id="SSF51230">
    <property type="entry name" value="Single hybrid motif"/>
    <property type="match status" value="1"/>
</dbReference>